<dbReference type="EMBL" id="FQWM01000004">
    <property type="protein sequence ID" value="SHH26350.1"/>
    <property type="molecule type" value="Genomic_DNA"/>
</dbReference>
<dbReference type="PIRSF" id="PIRSF002741">
    <property type="entry name" value="MppA"/>
    <property type="match status" value="1"/>
</dbReference>
<evidence type="ECO:0000259" key="4">
    <source>
        <dbReference type="Pfam" id="PF00496"/>
    </source>
</evidence>
<dbReference type="Gene3D" id="3.40.190.10">
    <property type="entry name" value="Periplasmic binding protein-like II"/>
    <property type="match status" value="1"/>
</dbReference>
<dbReference type="PANTHER" id="PTHR30290:SF64">
    <property type="entry name" value="ABC TRANSPORTER PERIPLASMIC BINDING PROTEIN"/>
    <property type="match status" value="1"/>
</dbReference>
<evidence type="ECO:0000256" key="3">
    <source>
        <dbReference type="ARBA" id="ARBA00022729"/>
    </source>
</evidence>
<dbReference type="OrthoDB" id="9803988at2"/>
<dbReference type="CDD" id="cd08497">
    <property type="entry name" value="MbnE-like"/>
    <property type="match status" value="1"/>
</dbReference>
<dbReference type="GO" id="GO:0043190">
    <property type="term" value="C:ATP-binding cassette (ABC) transporter complex"/>
    <property type="evidence" value="ECO:0007669"/>
    <property type="project" value="InterPro"/>
</dbReference>
<dbReference type="GO" id="GO:0015833">
    <property type="term" value="P:peptide transport"/>
    <property type="evidence" value="ECO:0007669"/>
    <property type="project" value="TreeGrafter"/>
</dbReference>
<dbReference type="PANTHER" id="PTHR30290">
    <property type="entry name" value="PERIPLASMIC BINDING COMPONENT OF ABC TRANSPORTER"/>
    <property type="match status" value="1"/>
</dbReference>
<feature type="domain" description="Solute-binding protein family 5" evidence="4">
    <location>
        <begin position="123"/>
        <end position="532"/>
    </location>
</feature>
<dbReference type="GO" id="GO:0030288">
    <property type="term" value="C:outer membrane-bounded periplasmic space"/>
    <property type="evidence" value="ECO:0007669"/>
    <property type="project" value="TreeGrafter"/>
</dbReference>
<dbReference type="GO" id="GO:1904680">
    <property type="term" value="F:peptide transmembrane transporter activity"/>
    <property type="evidence" value="ECO:0007669"/>
    <property type="project" value="TreeGrafter"/>
</dbReference>
<proteinExistence type="inferred from homology"/>
<dbReference type="Gene3D" id="3.10.105.10">
    <property type="entry name" value="Dipeptide-binding Protein, Domain 3"/>
    <property type="match status" value="1"/>
</dbReference>
<dbReference type="Proteomes" id="UP000184211">
    <property type="component" value="Unassembled WGS sequence"/>
</dbReference>
<comment type="subcellular location">
    <subcellularLocation>
        <location evidence="1">Periplasm</location>
    </subcellularLocation>
</comment>
<dbReference type="InterPro" id="IPR030678">
    <property type="entry name" value="Peptide/Ni-bd"/>
</dbReference>
<dbReference type="AlphaFoldDB" id="A0A1M5RJH8"/>
<dbReference type="Pfam" id="PF00496">
    <property type="entry name" value="SBP_bac_5"/>
    <property type="match status" value="1"/>
</dbReference>
<dbReference type="STRING" id="870908.SAMN04488044_2217"/>
<gene>
    <name evidence="5" type="ORF">SAMN04488044_2217</name>
</gene>
<name>A0A1M5RJH8_9RHOB</name>
<dbReference type="SUPFAM" id="SSF53850">
    <property type="entry name" value="Periplasmic binding protein-like II"/>
    <property type="match status" value="1"/>
</dbReference>
<evidence type="ECO:0000256" key="1">
    <source>
        <dbReference type="ARBA" id="ARBA00004418"/>
    </source>
</evidence>
<accession>A0A1M5RJH8</accession>
<dbReference type="GO" id="GO:0042884">
    <property type="term" value="P:microcin transport"/>
    <property type="evidence" value="ECO:0007669"/>
    <property type="project" value="TreeGrafter"/>
</dbReference>
<dbReference type="InterPro" id="IPR039424">
    <property type="entry name" value="SBP_5"/>
</dbReference>
<evidence type="ECO:0000256" key="2">
    <source>
        <dbReference type="ARBA" id="ARBA00005695"/>
    </source>
</evidence>
<evidence type="ECO:0000313" key="6">
    <source>
        <dbReference type="Proteomes" id="UP000184211"/>
    </source>
</evidence>
<reference evidence="6" key="1">
    <citation type="submission" date="2016-11" db="EMBL/GenBank/DDBJ databases">
        <authorList>
            <person name="Varghese N."/>
            <person name="Submissions S."/>
        </authorList>
    </citation>
    <scope>NUCLEOTIDE SEQUENCE [LARGE SCALE GENOMIC DNA]</scope>
    <source>
        <strain evidence="6">DSM 28223</strain>
    </source>
</reference>
<comment type="similarity">
    <text evidence="2">Belongs to the bacterial solute-binding protein 5 family.</text>
</comment>
<organism evidence="5 6">
    <name type="scientific">Cognatishimia maritima</name>
    <dbReference type="NCBI Taxonomy" id="870908"/>
    <lineage>
        <taxon>Bacteria</taxon>
        <taxon>Pseudomonadati</taxon>
        <taxon>Pseudomonadota</taxon>
        <taxon>Alphaproteobacteria</taxon>
        <taxon>Rhodobacterales</taxon>
        <taxon>Paracoccaceae</taxon>
        <taxon>Cognatishimia</taxon>
    </lineage>
</organism>
<keyword evidence="6" id="KW-1185">Reference proteome</keyword>
<keyword evidence="3" id="KW-0732">Signal</keyword>
<sequence>MTRAKAIAKTFPANWKTLATFATVTGLILAAPTLRADEGEITKTHGYNFFGELKYPADYPHANYVNPNAPKGGEISLWGQGTFDSFNLYTRKGRAGALSTIAHESILFTFADDPTASYCLLCETMEYPEDLSWVIYNLRPEVRFADGTAWTAEDLKFTFDIFMEQGLPSFRSAFGAFVKEVEVLGPHRIKFTFNEDSPERDRIPLSGIFSAFSQKWFEDNEARIDEPSLTPFMGTGVYELESYDINQRIVYKRRDDYWGKDMPFAIGRENFDRIRIEYFADSSAAFEAFKAGEYTFRSENTSKIWATGYDFPAIENGWAVKAELPNGNLAQAQSYVFNLRREKFQDRRVREALGLMFNFEWSNESLFYGIYERVQGFWGNSDLEATGTPTEGEIALLKPLVELELLEPSILTDEVQMSPVSSTRQLDRNALRRASELLDEAGWTVGDDGLRRKDGQLLTVEILESSPTFDRVHNPYIENLKRLGVDAKLNRVDPAQATDRERTYDFDMTVHSLSQSREPSTGLEQWFGSEAANESSRNLMGLQDPAVDALIDVIVAAKTKDELRDGVRALDRVLRAKLFWVPQWFKDTYTVAYYDQYEYPDPLPETALGELDFWWFNQEKHEALVAAGALNR</sequence>
<protein>
    <submittedName>
        <fullName evidence="5">Microcin C transport system substrate-binding protein</fullName>
    </submittedName>
</protein>
<dbReference type="RefSeq" id="WP_072793099.1">
    <property type="nucleotide sequence ID" value="NZ_FQWM01000004.1"/>
</dbReference>
<evidence type="ECO:0000313" key="5">
    <source>
        <dbReference type="EMBL" id="SHH26350.1"/>
    </source>
</evidence>
<dbReference type="InterPro" id="IPR000914">
    <property type="entry name" value="SBP_5_dom"/>
</dbReference>